<dbReference type="InterPro" id="IPR058087">
    <property type="entry name" value="XAC2610_dom"/>
</dbReference>
<name>A0A4Q7B1G9_9GAMM</name>
<evidence type="ECO:0000313" key="2">
    <source>
        <dbReference type="EMBL" id="RZG69775.1"/>
    </source>
</evidence>
<accession>A0A4Q7B1G9</accession>
<dbReference type="AlphaFoldDB" id="A0A4Q7B1G9"/>
<protein>
    <recommendedName>
        <fullName evidence="4">VCBS repeat-containing protein</fullName>
    </recommendedName>
</protein>
<comment type="caution">
    <text evidence="2">The sequence shown here is derived from an EMBL/GenBank/DDBJ whole genome shotgun (WGS) entry which is preliminary data.</text>
</comment>
<sequence length="275" mass="30408">MNKKTLLCIAALAFSSLSSAESPAVPSGNEQLKSIGGVRVSMQRMLRSTDGRYFLDLYAGIWNPHGVLKDLAETKSIAFKGNQKGDQLNLKSVSVDSMDESAPKYELSGKLDANTGLMTSVLTSSDETENAAIHFEPAFKAADKPIIVFKFYGAEGESQPYGKALKRLDIINKANNSVMQSLTGFTAYAGSIGFLDVNFDGYYDVVLADTSDSRKVEDKRFIYWMYNPKTKQFQRSPQLEKIVGFPALHGEKQQIDFGNAQLYQVQNGLLNRIQE</sequence>
<dbReference type="NCBIfam" id="NF047539">
    <property type="entry name" value="XAC2610_fam"/>
    <property type="match status" value="1"/>
</dbReference>
<evidence type="ECO:0000256" key="1">
    <source>
        <dbReference type="SAM" id="SignalP"/>
    </source>
</evidence>
<feature type="signal peptide" evidence="1">
    <location>
        <begin position="1"/>
        <end position="20"/>
    </location>
</feature>
<keyword evidence="1" id="KW-0732">Signal</keyword>
<proteinExistence type="predicted"/>
<gene>
    <name evidence="2" type="ORF">EXE25_00350</name>
</gene>
<evidence type="ECO:0008006" key="4">
    <source>
        <dbReference type="Google" id="ProtNLM"/>
    </source>
</evidence>
<dbReference type="Proteomes" id="UP000293483">
    <property type="component" value="Unassembled WGS sequence"/>
</dbReference>
<reference evidence="2 3" key="1">
    <citation type="submission" date="2019-02" db="EMBL/GenBank/DDBJ databases">
        <title>The Batch Genome Submission of Acinetobacter spp. strains.</title>
        <authorList>
            <person name="Qin J."/>
            <person name="Hu Y."/>
            <person name="Ye H."/>
            <person name="Wei L."/>
            <person name="Feng Y."/>
            <person name="Zong Z."/>
        </authorList>
    </citation>
    <scope>NUCLEOTIDE SEQUENCE [LARGE SCALE GENOMIC DNA]</scope>
    <source>
        <strain evidence="2 3">WCHABo060081</strain>
    </source>
</reference>
<dbReference type="RefSeq" id="WP_130143671.1">
    <property type="nucleotide sequence ID" value="NZ_SGSU01000001.1"/>
</dbReference>
<evidence type="ECO:0000313" key="3">
    <source>
        <dbReference type="Proteomes" id="UP000293483"/>
    </source>
</evidence>
<organism evidence="2 3">
    <name type="scientific">Acinetobacter bouvetii</name>
    <dbReference type="NCBI Taxonomy" id="202951"/>
    <lineage>
        <taxon>Bacteria</taxon>
        <taxon>Pseudomonadati</taxon>
        <taxon>Pseudomonadota</taxon>
        <taxon>Gammaproteobacteria</taxon>
        <taxon>Moraxellales</taxon>
        <taxon>Moraxellaceae</taxon>
        <taxon>Acinetobacter</taxon>
    </lineage>
</organism>
<dbReference type="EMBL" id="SGSU01000001">
    <property type="protein sequence ID" value="RZG69775.1"/>
    <property type="molecule type" value="Genomic_DNA"/>
</dbReference>
<feature type="chain" id="PRO_5020285909" description="VCBS repeat-containing protein" evidence="1">
    <location>
        <begin position="21"/>
        <end position="275"/>
    </location>
</feature>